<evidence type="ECO:0000313" key="1">
    <source>
        <dbReference type="EMBL" id="GAP93290.2"/>
    </source>
</evidence>
<keyword evidence="2" id="KW-1185">Reference proteome</keyword>
<dbReference type="Proteomes" id="UP000054516">
    <property type="component" value="Unassembled WGS sequence"/>
</dbReference>
<dbReference type="AlphaFoldDB" id="A0A1W2TX60"/>
<organism evidence="1">
    <name type="scientific">Rosellinia necatrix</name>
    <name type="common">White root-rot fungus</name>
    <dbReference type="NCBI Taxonomy" id="77044"/>
    <lineage>
        <taxon>Eukaryota</taxon>
        <taxon>Fungi</taxon>
        <taxon>Dikarya</taxon>
        <taxon>Ascomycota</taxon>
        <taxon>Pezizomycotina</taxon>
        <taxon>Sordariomycetes</taxon>
        <taxon>Xylariomycetidae</taxon>
        <taxon>Xylariales</taxon>
        <taxon>Xylariaceae</taxon>
        <taxon>Rosellinia</taxon>
    </lineage>
</organism>
<gene>
    <name evidence="1" type="ORF">SAMD00023353_11500140</name>
</gene>
<evidence type="ECO:0000313" key="2">
    <source>
        <dbReference type="Proteomes" id="UP000054516"/>
    </source>
</evidence>
<proteinExistence type="predicted"/>
<protein>
    <submittedName>
        <fullName evidence="1">Uncharacterized protein</fullName>
    </submittedName>
</protein>
<dbReference type="EMBL" id="DF977560">
    <property type="protein sequence ID" value="GAP93290.2"/>
    <property type="molecule type" value="Genomic_DNA"/>
</dbReference>
<name>A0A1W2TX60_ROSNE</name>
<sequence length="200" mass="22617">MFHCPDHALWGVRLSHINDVAWLKADTLIRNLTSGMKYLLDITLYHIHAAIRTGNVVRCLWMPLGFAGPVQPAATGQGRDRDPRKFRGHAKMADWFGYYGVSVVQRRATKEAYLGLFHATTPPARRLWLALVFIPLSVIGFTSSWSPWQHAVAIGNNSNVFRNIIILLVECRYVDVRYFVSLSADQLIDHIPCMVTTIAD</sequence>
<reference evidence="1" key="1">
    <citation type="submission" date="2016-03" db="EMBL/GenBank/DDBJ databases">
        <title>Draft genome sequence of Rosellinia necatrix.</title>
        <authorList>
            <person name="Kanematsu S."/>
        </authorList>
    </citation>
    <scope>NUCLEOTIDE SEQUENCE [LARGE SCALE GENOMIC DNA]</scope>
    <source>
        <strain evidence="1">W97</strain>
    </source>
</reference>
<accession>A0A1W2TX60</accession>